<dbReference type="PROSITE" id="PS50011">
    <property type="entry name" value="PROTEIN_KINASE_DOM"/>
    <property type="match status" value="1"/>
</dbReference>
<keyword evidence="3" id="KW-0808">Transferase</keyword>
<feature type="binding site" evidence="9">
    <location>
        <position position="206"/>
    </location>
    <ligand>
        <name>ATP</name>
        <dbReference type="ChEBI" id="CHEBI:30616"/>
    </ligand>
</feature>
<keyword evidence="6 9" id="KW-0067">ATP-binding</keyword>
<dbReference type="PROSITE" id="PS00108">
    <property type="entry name" value="PROTEIN_KINASE_ST"/>
    <property type="match status" value="1"/>
</dbReference>
<evidence type="ECO:0000256" key="5">
    <source>
        <dbReference type="ARBA" id="ARBA00022777"/>
    </source>
</evidence>
<dbReference type="Pfam" id="PF00069">
    <property type="entry name" value="Pkinase"/>
    <property type="match status" value="1"/>
</dbReference>
<comment type="caution">
    <text evidence="13">The sequence shown here is derived from an EMBL/GenBank/DDBJ whole genome shotgun (WGS) entry which is preliminary data.</text>
</comment>
<dbReference type="GO" id="GO:0005737">
    <property type="term" value="C:cytoplasm"/>
    <property type="evidence" value="ECO:0007669"/>
    <property type="project" value="TreeGrafter"/>
</dbReference>
<feature type="domain" description="Protein kinase" evidence="11">
    <location>
        <begin position="177"/>
        <end position="390"/>
    </location>
</feature>
<dbReference type="SUPFAM" id="SSF56112">
    <property type="entry name" value="Protein kinase-like (PK-like)"/>
    <property type="match status" value="1"/>
</dbReference>
<dbReference type="PANTHER" id="PTHR48016">
    <property type="entry name" value="MAP KINASE KINASE KINASE SSK2-RELATED-RELATED"/>
    <property type="match status" value="1"/>
</dbReference>
<evidence type="ECO:0000313" key="14">
    <source>
        <dbReference type="Proteomes" id="UP001459277"/>
    </source>
</evidence>
<dbReference type="GO" id="GO:0005524">
    <property type="term" value="F:ATP binding"/>
    <property type="evidence" value="ECO:0007669"/>
    <property type="project" value="UniProtKB-UniRule"/>
</dbReference>
<evidence type="ECO:0000313" key="13">
    <source>
        <dbReference type="EMBL" id="KAK9990573.1"/>
    </source>
</evidence>
<dbReference type="PROSITE" id="PS51153">
    <property type="entry name" value="RPW8"/>
    <property type="match status" value="1"/>
</dbReference>
<dbReference type="CDD" id="cd06606">
    <property type="entry name" value="STKc_MAPKKK"/>
    <property type="match status" value="1"/>
</dbReference>
<dbReference type="InterPro" id="IPR008271">
    <property type="entry name" value="Ser/Thr_kinase_AS"/>
</dbReference>
<dbReference type="EC" id="2.7.11.25" evidence="2"/>
<comment type="catalytic activity">
    <reaction evidence="8">
        <text>L-seryl-[protein] + ATP = O-phospho-L-seryl-[protein] + ADP + H(+)</text>
        <dbReference type="Rhea" id="RHEA:17989"/>
        <dbReference type="Rhea" id="RHEA-COMP:9863"/>
        <dbReference type="Rhea" id="RHEA-COMP:11604"/>
        <dbReference type="ChEBI" id="CHEBI:15378"/>
        <dbReference type="ChEBI" id="CHEBI:29999"/>
        <dbReference type="ChEBI" id="CHEBI:30616"/>
        <dbReference type="ChEBI" id="CHEBI:83421"/>
        <dbReference type="ChEBI" id="CHEBI:456216"/>
        <dbReference type="EC" id="2.7.11.25"/>
    </reaction>
</comment>
<comment type="catalytic activity">
    <reaction evidence="7">
        <text>L-threonyl-[protein] + ATP = O-phospho-L-threonyl-[protein] + ADP + H(+)</text>
        <dbReference type="Rhea" id="RHEA:46608"/>
        <dbReference type="Rhea" id="RHEA-COMP:11060"/>
        <dbReference type="Rhea" id="RHEA-COMP:11605"/>
        <dbReference type="ChEBI" id="CHEBI:15378"/>
        <dbReference type="ChEBI" id="CHEBI:30013"/>
        <dbReference type="ChEBI" id="CHEBI:30616"/>
        <dbReference type="ChEBI" id="CHEBI:61977"/>
        <dbReference type="ChEBI" id="CHEBI:456216"/>
        <dbReference type="EC" id="2.7.11.25"/>
    </reaction>
</comment>
<dbReference type="Gene3D" id="1.10.510.10">
    <property type="entry name" value="Transferase(Phosphotransferase) domain 1"/>
    <property type="match status" value="1"/>
</dbReference>
<keyword evidence="14" id="KW-1185">Reference proteome</keyword>
<sequence>MAAAVVGGAALGAALVASFADLHDTVRDVLYKAKNFEPILTRLKSTLDRSAPIMIYAKQFDCPEGEETWGLIEQMKMGENLVRNFLKIRWWKFYLKFLYGRRLEKLDNSIVRFCTQVDLQVVPTIGSQMWEMVQMHCPDFKLKVQSIWPGAATPSPFAPIPQPIAEILVSLGIDSQWQKEKLIGRGSFGSVYLATKWNTRVSCAIKEVIIFPDDERSAVSIRQLWQEIKLLSELKHPNIVQYYGSEIVDSWFRIYLEYVPGGSIKKFIEDNGAIPESDICRFTTHILSGLDYLHSKNIVHRDIKGANLLIDSSGVVRLADFGTAKCLALHADPAKLYFIGTAHWTAPELVHGLEPSSPDAVLAVDIWSVGCTVLEMLTGRLPWGDLEPDS</sequence>
<dbReference type="InterPro" id="IPR008808">
    <property type="entry name" value="Powdery_mildew-R_dom"/>
</dbReference>
<dbReference type="InterPro" id="IPR050538">
    <property type="entry name" value="MAP_kinase_kinase_kinase"/>
</dbReference>
<evidence type="ECO:0000259" key="11">
    <source>
        <dbReference type="PROSITE" id="PS50011"/>
    </source>
</evidence>
<dbReference type="PANTHER" id="PTHR48016:SF5">
    <property type="entry name" value="MITOGEN-ACTIVATED PROTEIN KINASE KINASE KINASE 5"/>
    <property type="match status" value="1"/>
</dbReference>
<accession>A0AAW2BZ96</accession>
<gene>
    <name evidence="13" type="ORF">SO802_025558</name>
</gene>
<dbReference type="PROSITE" id="PS00107">
    <property type="entry name" value="PROTEIN_KINASE_ATP"/>
    <property type="match status" value="1"/>
</dbReference>
<dbReference type="InterPro" id="IPR000719">
    <property type="entry name" value="Prot_kinase_dom"/>
</dbReference>
<evidence type="ECO:0000256" key="3">
    <source>
        <dbReference type="ARBA" id="ARBA00022679"/>
    </source>
</evidence>
<evidence type="ECO:0000256" key="2">
    <source>
        <dbReference type="ARBA" id="ARBA00012406"/>
    </source>
</evidence>
<evidence type="ECO:0000256" key="7">
    <source>
        <dbReference type="ARBA" id="ARBA00047559"/>
    </source>
</evidence>
<dbReference type="InterPro" id="IPR011009">
    <property type="entry name" value="Kinase-like_dom_sf"/>
</dbReference>
<evidence type="ECO:0000259" key="12">
    <source>
        <dbReference type="PROSITE" id="PS51153"/>
    </source>
</evidence>
<dbReference type="AlphaFoldDB" id="A0AAW2BZ96"/>
<evidence type="ECO:0000256" key="9">
    <source>
        <dbReference type="PROSITE-ProRule" id="PRU10141"/>
    </source>
</evidence>
<comment type="similarity">
    <text evidence="1">Belongs to the protein kinase superfamily. STE Ser/Thr protein kinase family. MAP kinase kinase kinase subfamily.</text>
</comment>
<dbReference type="Proteomes" id="UP001459277">
    <property type="component" value="Unassembled WGS sequence"/>
</dbReference>
<dbReference type="SMART" id="SM00220">
    <property type="entry name" value="S_TKc"/>
    <property type="match status" value="1"/>
</dbReference>
<keyword evidence="5" id="KW-0418">Kinase</keyword>
<evidence type="ECO:0000256" key="10">
    <source>
        <dbReference type="RuleBase" id="RU000304"/>
    </source>
</evidence>
<protein>
    <recommendedName>
        <fullName evidence="2">mitogen-activated protein kinase kinase kinase</fullName>
        <ecNumber evidence="2">2.7.11.25</ecNumber>
    </recommendedName>
</protein>
<dbReference type="Pfam" id="PF05659">
    <property type="entry name" value="RPW8"/>
    <property type="match status" value="1"/>
</dbReference>
<name>A0AAW2BZ96_9ROSI</name>
<dbReference type="InterPro" id="IPR017441">
    <property type="entry name" value="Protein_kinase_ATP_BS"/>
</dbReference>
<dbReference type="EMBL" id="JAZDWU010000009">
    <property type="protein sequence ID" value="KAK9990573.1"/>
    <property type="molecule type" value="Genomic_DNA"/>
</dbReference>
<reference evidence="13 14" key="1">
    <citation type="submission" date="2024-01" db="EMBL/GenBank/DDBJ databases">
        <title>A telomere-to-telomere, gap-free genome of sweet tea (Lithocarpus litseifolius).</title>
        <authorList>
            <person name="Zhou J."/>
        </authorList>
    </citation>
    <scope>NUCLEOTIDE SEQUENCE [LARGE SCALE GENOMIC DNA]</scope>
    <source>
        <strain evidence="13">Zhou-2022a</strain>
        <tissue evidence="13">Leaf</tissue>
    </source>
</reference>
<evidence type="ECO:0000256" key="8">
    <source>
        <dbReference type="ARBA" id="ARBA00048329"/>
    </source>
</evidence>
<dbReference type="GO" id="GO:0004709">
    <property type="term" value="F:MAP kinase kinase kinase activity"/>
    <property type="evidence" value="ECO:0007669"/>
    <property type="project" value="UniProtKB-EC"/>
</dbReference>
<organism evidence="13 14">
    <name type="scientific">Lithocarpus litseifolius</name>
    <dbReference type="NCBI Taxonomy" id="425828"/>
    <lineage>
        <taxon>Eukaryota</taxon>
        <taxon>Viridiplantae</taxon>
        <taxon>Streptophyta</taxon>
        <taxon>Embryophyta</taxon>
        <taxon>Tracheophyta</taxon>
        <taxon>Spermatophyta</taxon>
        <taxon>Magnoliopsida</taxon>
        <taxon>eudicotyledons</taxon>
        <taxon>Gunneridae</taxon>
        <taxon>Pentapetalae</taxon>
        <taxon>rosids</taxon>
        <taxon>fabids</taxon>
        <taxon>Fagales</taxon>
        <taxon>Fagaceae</taxon>
        <taxon>Lithocarpus</taxon>
    </lineage>
</organism>
<keyword evidence="10" id="KW-0723">Serine/threonine-protein kinase</keyword>
<evidence type="ECO:0000256" key="4">
    <source>
        <dbReference type="ARBA" id="ARBA00022741"/>
    </source>
</evidence>
<evidence type="ECO:0000256" key="1">
    <source>
        <dbReference type="ARBA" id="ARBA00006529"/>
    </source>
</evidence>
<proteinExistence type="inferred from homology"/>
<evidence type="ECO:0000256" key="6">
    <source>
        <dbReference type="ARBA" id="ARBA00022840"/>
    </source>
</evidence>
<keyword evidence="4 9" id="KW-0547">Nucleotide-binding</keyword>
<feature type="domain" description="RPW8" evidence="12">
    <location>
        <begin position="3"/>
        <end position="152"/>
    </location>
</feature>